<keyword evidence="2" id="KW-1185">Reference proteome</keyword>
<accession>A0A3P8DP15</accession>
<dbReference type="OrthoDB" id="642895at2759"/>
<gene>
    <name evidence="1" type="ORF">SBAD_LOCUS13006</name>
</gene>
<evidence type="ECO:0000313" key="2">
    <source>
        <dbReference type="Proteomes" id="UP000270296"/>
    </source>
</evidence>
<dbReference type="Proteomes" id="UP000270296">
    <property type="component" value="Unassembled WGS sequence"/>
</dbReference>
<sequence length="171" mass="20191">MIIHFTFRRRSSVTVAKSSFQAILEERLKKLHGIWNEVGLDQEQRRNRMSTAIAYLEKLLDQMLTEEGEMLETLKPNDDKPLISLMYDLQTQLQSLQDEKEKRIIQHQCLVEREIELCSKLGRQPTATDLQSPLKQNNLTQLSDKIAALQKLHVYWLRFFEFIFFIKQILG</sequence>
<dbReference type="EMBL" id="UZAM01019751">
    <property type="protein sequence ID" value="VDP53357.1"/>
    <property type="molecule type" value="Genomic_DNA"/>
</dbReference>
<dbReference type="AlphaFoldDB" id="A0A3P8DP15"/>
<reference evidence="1 2" key="1">
    <citation type="submission" date="2018-11" db="EMBL/GenBank/DDBJ databases">
        <authorList>
            <consortium name="Pathogen Informatics"/>
        </authorList>
    </citation>
    <scope>NUCLEOTIDE SEQUENCE [LARGE SCALE GENOMIC DNA]</scope>
</reference>
<proteinExistence type="predicted"/>
<organism evidence="1 2">
    <name type="scientific">Soboliphyme baturini</name>
    <dbReference type="NCBI Taxonomy" id="241478"/>
    <lineage>
        <taxon>Eukaryota</taxon>
        <taxon>Metazoa</taxon>
        <taxon>Ecdysozoa</taxon>
        <taxon>Nematoda</taxon>
        <taxon>Enoplea</taxon>
        <taxon>Dorylaimia</taxon>
        <taxon>Dioctophymatida</taxon>
        <taxon>Dioctophymatoidea</taxon>
        <taxon>Soboliphymatidae</taxon>
        <taxon>Soboliphyme</taxon>
    </lineage>
</organism>
<name>A0A3P8DP15_9BILA</name>
<protein>
    <submittedName>
        <fullName evidence="1">Uncharacterized protein</fullName>
    </submittedName>
</protein>
<evidence type="ECO:0000313" key="1">
    <source>
        <dbReference type="EMBL" id="VDP53357.1"/>
    </source>
</evidence>